<dbReference type="PANTHER" id="PTHR33204">
    <property type="entry name" value="TRANSCRIPTIONAL REGULATOR, MARR FAMILY"/>
    <property type="match status" value="1"/>
</dbReference>
<keyword evidence="3" id="KW-0804">Transcription</keyword>
<dbReference type="InterPro" id="IPR036249">
    <property type="entry name" value="Thioredoxin-like_sf"/>
</dbReference>
<dbReference type="PROSITE" id="PS51352">
    <property type="entry name" value="THIOREDOXIN_2"/>
    <property type="match status" value="1"/>
</dbReference>
<dbReference type="Proteomes" id="UP001528912">
    <property type="component" value="Unassembled WGS sequence"/>
</dbReference>
<sequence length="313" mass="33846">MRREDLSADDCGIAQTLGVVGDWWSWLVVREIAGGTTRFDGVQRSLGISRRALTERLDSLVSDGVLERRPYSERPVRHDYVLTRRGEGLLPVLVAMQEYGDRYLLGDGTLTATAAPDSAEAARAHALLGRELPPIELPAYDGRSVALRPAVCWRVLYLFPGAFAPDAQGYPPGWGDLPGAAGCTLESTTYARRHGQFRAAGAEVVGVSTQRPDQQAAFAAHAGLPFDLLSDQDLHLAAALRLPTFRASGVDRFKRQSLLVDPGGVIRHIQMPVTDPAGSVEEMLEVVRSRRGRPPATGPAAGDRAVTPRIRPA</sequence>
<dbReference type="Gene3D" id="3.40.30.10">
    <property type="entry name" value="Glutaredoxin"/>
    <property type="match status" value="1"/>
</dbReference>
<dbReference type="PROSITE" id="PS51118">
    <property type="entry name" value="HTH_HXLR"/>
    <property type="match status" value="1"/>
</dbReference>
<reference evidence="7 8" key="1">
    <citation type="submission" date="2023-03" db="EMBL/GenBank/DDBJ databases">
        <title>YIM 133296 draft genome.</title>
        <authorList>
            <person name="Xiong L."/>
        </authorList>
    </citation>
    <scope>NUCLEOTIDE SEQUENCE [LARGE SCALE GENOMIC DNA]</scope>
    <source>
        <strain evidence="7 8">YIM 133296</strain>
    </source>
</reference>
<dbReference type="RefSeq" id="WP_277190495.1">
    <property type="nucleotide sequence ID" value="NZ_JAROAV010000002.1"/>
</dbReference>
<dbReference type="Pfam" id="PF00578">
    <property type="entry name" value="AhpC-TSA"/>
    <property type="match status" value="1"/>
</dbReference>
<evidence type="ECO:0000313" key="7">
    <source>
        <dbReference type="EMBL" id="MDF8262727.1"/>
    </source>
</evidence>
<dbReference type="InterPro" id="IPR036390">
    <property type="entry name" value="WH_DNA-bd_sf"/>
</dbReference>
<dbReference type="Gene3D" id="1.10.10.10">
    <property type="entry name" value="Winged helix-like DNA-binding domain superfamily/Winged helix DNA-binding domain"/>
    <property type="match status" value="1"/>
</dbReference>
<keyword evidence="1" id="KW-0805">Transcription regulation</keyword>
<comment type="caution">
    <text evidence="7">The sequence shown here is derived from an EMBL/GenBank/DDBJ whole genome shotgun (WGS) entry which is preliminary data.</text>
</comment>
<evidence type="ECO:0000256" key="1">
    <source>
        <dbReference type="ARBA" id="ARBA00023015"/>
    </source>
</evidence>
<evidence type="ECO:0000313" key="8">
    <source>
        <dbReference type="Proteomes" id="UP001528912"/>
    </source>
</evidence>
<dbReference type="InterPro" id="IPR036388">
    <property type="entry name" value="WH-like_DNA-bd_sf"/>
</dbReference>
<feature type="domain" description="Thioredoxin" evidence="6">
    <location>
        <begin position="126"/>
        <end position="292"/>
    </location>
</feature>
<name>A0ABT6C360_9MICO</name>
<dbReference type="SUPFAM" id="SSF46785">
    <property type="entry name" value="Winged helix' DNA-binding domain"/>
    <property type="match status" value="1"/>
</dbReference>
<evidence type="ECO:0000256" key="3">
    <source>
        <dbReference type="ARBA" id="ARBA00023163"/>
    </source>
</evidence>
<evidence type="ECO:0000259" key="5">
    <source>
        <dbReference type="PROSITE" id="PS51118"/>
    </source>
</evidence>
<dbReference type="PANTHER" id="PTHR33204:SF18">
    <property type="entry name" value="TRANSCRIPTIONAL REGULATORY PROTEIN"/>
    <property type="match status" value="1"/>
</dbReference>
<dbReference type="EMBL" id="JAROAV010000002">
    <property type="protein sequence ID" value="MDF8262727.1"/>
    <property type="molecule type" value="Genomic_DNA"/>
</dbReference>
<gene>
    <name evidence="7" type="ORF">P4R38_00525</name>
</gene>
<proteinExistence type="predicted"/>
<dbReference type="SUPFAM" id="SSF52833">
    <property type="entry name" value="Thioredoxin-like"/>
    <property type="match status" value="1"/>
</dbReference>
<protein>
    <submittedName>
        <fullName evidence="7">Winged helix-turn-helix transcriptional regulator</fullName>
    </submittedName>
</protein>
<accession>A0ABT6C360</accession>
<evidence type="ECO:0000259" key="6">
    <source>
        <dbReference type="PROSITE" id="PS51352"/>
    </source>
</evidence>
<organism evidence="7 8">
    <name type="scientific">Luteipulveratus flavus</name>
    <dbReference type="NCBI Taxonomy" id="3031728"/>
    <lineage>
        <taxon>Bacteria</taxon>
        <taxon>Bacillati</taxon>
        <taxon>Actinomycetota</taxon>
        <taxon>Actinomycetes</taxon>
        <taxon>Micrococcales</taxon>
        <taxon>Dermacoccaceae</taxon>
        <taxon>Luteipulveratus</taxon>
    </lineage>
</organism>
<dbReference type="InterPro" id="IPR000866">
    <property type="entry name" value="AhpC/TSA"/>
</dbReference>
<evidence type="ECO:0000256" key="4">
    <source>
        <dbReference type="SAM" id="MobiDB-lite"/>
    </source>
</evidence>
<feature type="domain" description="HTH hxlR-type" evidence="5">
    <location>
        <begin position="11"/>
        <end position="108"/>
    </location>
</feature>
<keyword evidence="8" id="KW-1185">Reference proteome</keyword>
<evidence type="ECO:0000256" key="2">
    <source>
        <dbReference type="ARBA" id="ARBA00023125"/>
    </source>
</evidence>
<keyword evidence="2" id="KW-0238">DNA-binding</keyword>
<feature type="region of interest" description="Disordered" evidence="4">
    <location>
        <begin position="289"/>
        <end position="313"/>
    </location>
</feature>
<dbReference type="Pfam" id="PF01638">
    <property type="entry name" value="HxlR"/>
    <property type="match status" value="1"/>
</dbReference>
<dbReference type="InterPro" id="IPR013766">
    <property type="entry name" value="Thioredoxin_domain"/>
</dbReference>
<dbReference type="InterPro" id="IPR002577">
    <property type="entry name" value="HTH_HxlR"/>
</dbReference>
<dbReference type="CDD" id="cd03017">
    <property type="entry name" value="PRX_BCP"/>
    <property type="match status" value="1"/>
</dbReference>